<sequence>MNNLIVEYKNMIAFHPGYYIKELIEEEELTQQEFAKKIGTTPKTISKLLNGEINLSDEVAIGLAIMYKTSVEVWKNLQRKYEDVMNEIKKNEDIKKQIVVLDYIDYNFFVEQKLVEPAKTKKEKIENLCSYFNVASLKSFDRIDYFTSYRKENTKIYEKNIINSNLWVQTAINEGVKLNISQHFDKEKLLKSIPEIRKMTLQSPKVFYPRLKEIFKECGVSFILLPHLKNSKINGAVKWINKEKVILAINVRRKFADIFWFSLFHEIKHVLQKKIAMTILSDGYTEETLQNLDKTLENEADEFSKNTLISKEEYEDFVLKSDFSKDSICRFAKSINIHSGIVVGRLQKENIIGYDKYNDLREKYILE</sequence>
<proteinExistence type="predicted"/>
<dbReference type="PROSITE" id="PS50943">
    <property type="entry name" value="HTH_CROC1"/>
    <property type="match status" value="1"/>
</dbReference>
<name>A0AAX2JF49_9FUSO</name>
<accession>A0AAX2JF49</accession>
<evidence type="ECO:0000313" key="3">
    <source>
        <dbReference type="EMBL" id="SQJ12602.1"/>
    </source>
</evidence>
<dbReference type="CDD" id="cd00093">
    <property type="entry name" value="HTH_XRE"/>
    <property type="match status" value="1"/>
</dbReference>
<dbReference type="Gene3D" id="1.10.260.40">
    <property type="entry name" value="lambda repressor-like DNA-binding domains"/>
    <property type="match status" value="1"/>
</dbReference>
<gene>
    <name evidence="3" type="primary">yddM</name>
    <name evidence="3" type="ORF">NCTC12112_02754</name>
</gene>
<evidence type="ECO:0000313" key="4">
    <source>
        <dbReference type="Proteomes" id="UP000249008"/>
    </source>
</evidence>
<dbReference type="KEGG" id="ful:C4N20_04345"/>
<dbReference type="RefSeq" id="WP_005980503.1">
    <property type="nucleotide sequence ID" value="NZ_CABKNW010000005.1"/>
</dbReference>
<dbReference type="PANTHER" id="PTHR36924">
    <property type="entry name" value="ANTITOXIN HIGA-1"/>
    <property type="match status" value="1"/>
</dbReference>
<dbReference type="Proteomes" id="UP000249008">
    <property type="component" value="Chromosome 1"/>
</dbReference>
<dbReference type="AlphaFoldDB" id="A0AAX2JF49"/>
<dbReference type="PANTHER" id="PTHR36924:SF1">
    <property type="entry name" value="ANTITOXIN HIGA-1"/>
    <property type="match status" value="1"/>
</dbReference>
<dbReference type="GeneID" id="78454027"/>
<dbReference type="InterPro" id="IPR001387">
    <property type="entry name" value="Cro/C1-type_HTH"/>
</dbReference>
<feature type="domain" description="HTH cro/C1-type" evidence="2">
    <location>
        <begin position="20"/>
        <end position="74"/>
    </location>
</feature>
<protein>
    <submittedName>
        <fullName evidence="3">Uncharacterized HTH-type transcriptional regulator YddM</fullName>
    </submittedName>
</protein>
<dbReference type="InterPro" id="IPR010982">
    <property type="entry name" value="Lambda_DNA-bd_dom_sf"/>
</dbReference>
<dbReference type="SUPFAM" id="SSF47413">
    <property type="entry name" value="lambda repressor-like DNA-binding domains"/>
    <property type="match status" value="1"/>
</dbReference>
<keyword evidence="1" id="KW-0238">DNA-binding</keyword>
<evidence type="ECO:0000259" key="2">
    <source>
        <dbReference type="PROSITE" id="PS50943"/>
    </source>
</evidence>
<reference evidence="3 4" key="1">
    <citation type="submission" date="2018-06" db="EMBL/GenBank/DDBJ databases">
        <authorList>
            <consortium name="Pathogen Informatics"/>
            <person name="Doyle S."/>
        </authorList>
    </citation>
    <scope>NUCLEOTIDE SEQUENCE [LARGE SCALE GENOMIC DNA]</scope>
    <source>
        <strain evidence="3 4">NCTC12112</strain>
    </source>
</reference>
<organism evidence="3 4">
    <name type="scientific">Fusobacterium ulcerans</name>
    <dbReference type="NCBI Taxonomy" id="861"/>
    <lineage>
        <taxon>Bacteria</taxon>
        <taxon>Fusobacteriati</taxon>
        <taxon>Fusobacteriota</taxon>
        <taxon>Fusobacteriia</taxon>
        <taxon>Fusobacteriales</taxon>
        <taxon>Fusobacteriaceae</taxon>
        <taxon>Fusobacterium</taxon>
    </lineage>
</organism>
<dbReference type="EMBL" id="LS483487">
    <property type="protein sequence ID" value="SQJ12602.1"/>
    <property type="molecule type" value="Genomic_DNA"/>
</dbReference>
<dbReference type="InterPro" id="IPR013430">
    <property type="entry name" value="Toxin_antidote_HigA"/>
</dbReference>
<dbReference type="GO" id="GO:0003677">
    <property type="term" value="F:DNA binding"/>
    <property type="evidence" value="ECO:0007669"/>
    <property type="project" value="UniProtKB-KW"/>
</dbReference>
<evidence type="ECO:0000256" key="1">
    <source>
        <dbReference type="ARBA" id="ARBA00023125"/>
    </source>
</evidence>
<dbReference type="SMART" id="SM00530">
    <property type="entry name" value="HTH_XRE"/>
    <property type="match status" value="1"/>
</dbReference>
<dbReference type="Pfam" id="PF01381">
    <property type="entry name" value="HTH_3"/>
    <property type="match status" value="1"/>
</dbReference>